<dbReference type="PANTHER" id="PTHR24074">
    <property type="entry name" value="CO-CHAPERONE PROTEIN DJLA"/>
    <property type="match status" value="1"/>
</dbReference>
<proteinExistence type="predicted"/>
<sequence>MCSFTATCADCGDQTLMTRVGDGVDRFDIFEFLDRIEDYHPSHLVAWLQSRLVTIEELPAVNRPFQDHYGKLEVPPDADLASIRRAYRKLALLTHPDKPNGDRQRFEEVSRAYEILTDPAQREAHDQERLRRAAALEEAALRTLKLRFRPSRDVASDFGRDLENLTGRAREVLWSAMGSLHSMVAVQFAEKQPAEPQTAAGPEGSNFL</sequence>
<dbReference type="EMBL" id="CAXAMN010011259">
    <property type="protein sequence ID" value="CAK9034827.1"/>
    <property type="molecule type" value="Genomic_DNA"/>
</dbReference>
<dbReference type="CDD" id="cd06257">
    <property type="entry name" value="DnaJ"/>
    <property type="match status" value="1"/>
</dbReference>
<dbReference type="PROSITE" id="PS50076">
    <property type="entry name" value="DNAJ_2"/>
    <property type="match status" value="1"/>
</dbReference>
<dbReference type="Gene3D" id="1.10.287.110">
    <property type="entry name" value="DnaJ domain"/>
    <property type="match status" value="1"/>
</dbReference>
<dbReference type="InterPro" id="IPR050817">
    <property type="entry name" value="DjlA_DnaK_co-chaperone"/>
</dbReference>
<evidence type="ECO:0000313" key="3">
    <source>
        <dbReference type="Proteomes" id="UP001642484"/>
    </source>
</evidence>
<dbReference type="InterPro" id="IPR001623">
    <property type="entry name" value="DnaJ_domain"/>
</dbReference>
<dbReference type="Proteomes" id="UP001642484">
    <property type="component" value="Unassembled WGS sequence"/>
</dbReference>
<reference evidence="2 3" key="1">
    <citation type="submission" date="2024-02" db="EMBL/GenBank/DDBJ databases">
        <authorList>
            <person name="Chen Y."/>
            <person name="Shah S."/>
            <person name="Dougan E. K."/>
            <person name="Thang M."/>
            <person name="Chan C."/>
        </authorList>
    </citation>
    <scope>NUCLEOTIDE SEQUENCE [LARGE SCALE GENOMIC DNA]</scope>
</reference>
<dbReference type="PRINTS" id="PR00625">
    <property type="entry name" value="JDOMAIN"/>
</dbReference>
<comment type="caution">
    <text evidence="2">The sequence shown here is derived from an EMBL/GenBank/DDBJ whole genome shotgun (WGS) entry which is preliminary data.</text>
</comment>
<organism evidence="2 3">
    <name type="scientific">Durusdinium trenchii</name>
    <dbReference type="NCBI Taxonomy" id="1381693"/>
    <lineage>
        <taxon>Eukaryota</taxon>
        <taxon>Sar</taxon>
        <taxon>Alveolata</taxon>
        <taxon>Dinophyceae</taxon>
        <taxon>Suessiales</taxon>
        <taxon>Symbiodiniaceae</taxon>
        <taxon>Durusdinium</taxon>
    </lineage>
</organism>
<dbReference type="InterPro" id="IPR036869">
    <property type="entry name" value="J_dom_sf"/>
</dbReference>
<keyword evidence="3" id="KW-1185">Reference proteome</keyword>
<dbReference type="SUPFAM" id="SSF46565">
    <property type="entry name" value="Chaperone J-domain"/>
    <property type="match status" value="1"/>
</dbReference>
<gene>
    <name evidence="2" type="ORF">CCMP2556_LOCUS19664</name>
</gene>
<evidence type="ECO:0000313" key="2">
    <source>
        <dbReference type="EMBL" id="CAK9034827.1"/>
    </source>
</evidence>
<evidence type="ECO:0000259" key="1">
    <source>
        <dbReference type="PROSITE" id="PS50076"/>
    </source>
</evidence>
<protein>
    <recommendedName>
        <fullName evidence="1">J domain-containing protein</fullName>
    </recommendedName>
</protein>
<accession>A0ABP0L6M5</accession>
<dbReference type="Pfam" id="PF00226">
    <property type="entry name" value="DnaJ"/>
    <property type="match status" value="1"/>
</dbReference>
<dbReference type="SMART" id="SM00271">
    <property type="entry name" value="DnaJ"/>
    <property type="match status" value="1"/>
</dbReference>
<name>A0ABP0L6M5_9DINO</name>
<feature type="domain" description="J" evidence="1">
    <location>
        <begin position="67"/>
        <end position="129"/>
    </location>
</feature>